<comment type="caution">
    <text evidence="1">The sequence shown here is derived from an EMBL/GenBank/DDBJ whole genome shotgun (WGS) entry which is preliminary data.</text>
</comment>
<proteinExistence type="predicted"/>
<dbReference type="EMBL" id="LBVL01000018">
    <property type="protein sequence ID" value="KKQ84430.1"/>
    <property type="molecule type" value="Genomic_DNA"/>
</dbReference>
<evidence type="ECO:0000313" key="1">
    <source>
        <dbReference type="EMBL" id="KKQ84430.1"/>
    </source>
</evidence>
<dbReference type="Proteomes" id="UP000034081">
    <property type="component" value="Unassembled WGS sequence"/>
</dbReference>
<organism evidence="1 2">
    <name type="scientific">Candidatus Woesebacteria bacterium GW2011_GWB1_38_8</name>
    <dbReference type="NCBI Taxonomy" id="1618570"/>
    <lineage>
        <taxon>Bacteria</taxon>
        <taxon>Candidatus Woeseibacteriota</taxon>
    </lineage>
</organism>
<sequence length="66" mass="7175">MGITAIQTTITNLKGNKKVTGEFLVDTVVIGQKDDSPLLGVITLEGMGLMVDPFSRKLRPMRLMLA</sequence>
<gene>
    <name evidence="1" type="ORF">UT08_C0018G0036</name>
</gene>
<name>A0A0G0L991_9BACT</name>
<dbReference type="STRING" id="1618570.UT08_C0018G0036"/>
<dbReference type="AlphaFoldDB" id="A0A0G0L991"/>
<reference evidence="1 2" key="1">
    <citation type="journal article" date="2015" name="Nature">
        <title>rRNA introns, odd ribosomes, and small enigmatic genomes across a large radiation of phyla.</title>
        <authorList>
            <person name="Brown C.T."/>
            <person name="Hug L.A."/>
            <person name="Thomas B.C."/>
            <person name="Sharon I."/>
            <person name="Castelle C.J."/>
            <person name="Singh A."/>
            <person name="Wilkins M.J."/>
            <person name="Williams K.H."/>
            <person name="Banfield J.F."/>
        </authorList>
    </citation>
    <scope>NUCLEOTIDE SEQUENCE [LARGE SCALE GENOMIC DNA]</scope>
</reference>
<protein>
    <recommendedName>
        <fullName evidence="3">Aspartyl protease</fullName>
    </recommendedName>
</protein>
<evidence type="ECO:0000313" key="2">
    <source>
        <dbReference type="Proteomes" id="UP000034081"/>
    </source>
</evidence>
<evidence type="ECO:0008006" key="3">
    <source>
        <dbReference type="Google" id="ProtNLM"/>
    </source>
</evidence>
<accession>A0A0G0L991</accession>